<sequence length="464" mass="53067">MLKSIYDNHGQPKRKYSKREDKSHSRSPNGSGHQKYSLDELDDYLQVERDAQRIGTIQQNTQDEPHVPEVVKSQDLSNGEPKTYLTGDGYDDDDDIEMVLDSVENNEQQDFINIIPINNQTEEFISIDGSQSQIPTCFVIDTNFIISHLEILENLRSLFTQYHHTIIIPRYTIRELDGLKGSDRVIENNECGSSTNRHKSVGEAARAANTWIYSHLANTSSGVIGQKLSQRININSIKDDSILDCCLYFKERKNCFVILLSNDKNLCLKALTEEVLTVSYRTGMTGELIARIAYDERNYRFGSTTEELSHPSTSVSGQDVSVGRHMDSARPPFSEISARIFEDVTVMVIESTKRIMLDEYGDTVEFLDFNSNSLHSLVDVSKCIYTYWVSVFSEYFRGSNLIKESWKDLPVALTSLPTQNETLHIFQQFWCDILEHLFIKSNVVDQEKLLTKLEGWERLIANII</sequence>
<dbReference type="FunFam" id="3.40.50.1010:FF:000045">
    <property type="entry name" value="Transcriptional protein swt1"/>
    <property type="match status" value="1"/>
</dbReference>
<dbReference type="GO" id="GO:0004540">
    <property type="term" value="F:RNA nuclease activity"/>
    <property type="evidence" value="ECO:0007669"/>
    <property type="project" value="UniProtKB-ARBA"/>
</dbReference>
<dbReference type="CDD" id="cd18727">
    <property type="entry name" value="PIN_Swt1-like"/>
    <property type="match status" value="1"/>
</dbReference>
<dbReference type="OrthoDB" id="2017974at2759"/>
<keyword evidence="3" id="KW-0539">Nucleus</keyword>
<dbReference type="Pfam" id="PF21693">
    <property type="entry name" value="SWT1_3rd"/>
    <property type="match status" value="1"/>
</dbReference>
<reference evidence="8 9" key="1">
    <citation type="submission" date="2020-05" db="EMBL/GenBank/DDBJ databases">
        <authorList>
            <person name="Casaregola S."/>
            <person name="Devillers H."/>
            <person name="Grondin C."/>
        </authorList>
    </citation>
    <scope>NUCLEOTIDE SEQUENCE [LARGE SCALE GENOMIC DNA]</scope>
    <source>
        <strain evidence="8 9">CLIB 1767</strain>
    </source>
</reference>
<protein>
    <recommendedName>
        <fullName evidence="5">Transcriptional protein SWT1</fullName>
    </recommendedName>
</protein>
<evidence type="ECO:0000313" key="8">
    <source>
        <dbReference type="EMBL" id="CAB4255545.1"/>
    </source>
</evidence>
<proteinExistence type="inferred from homology"/>
<keyword evidence="9" id="KW-1185">Reference proteome</keyword>
<evidence type="ECO:0000256" key="2">
    <source>
        <dbReference type="ARBA" id="ARBA00023163"/>
    </source>
</evidence>
<dbReference type="InterPro" id="IPR002716">
    <property type="entry name" value="PIN_dom"/>
</dbReference>
<dbReference type="GO" id="GO:0005634">
    <property type="term" value="C:nucleus"/>
    <property type="evidence" value="ECO:0007669"/>
    <property type="project" value="UniProtKB-SubCell"/>
</dbReference>
<evidence type="ECO:0000313" key="9">
    <source>
        <dbReference type="Proteomes" id="UP000644660"/>
    </source>
</evidence>
<dbReference type="InterPro" id="IPR052626">
    <property type="entry name" value="SWT1_Regulator"/>
</dbReference>
<comment type="similarity">
    <text evidence="4">Belongs to the SWT1 family.</text>
</comment>
<gene>
    <name evidence="8" type="ORF">KABA2_06S07942</name>
</gene>
<evidence type="ECO:0000256" key="1">
    <source>
        <dbReference type="ARBA" id="ARBA00004123"/>
    </source>
</evidence>
<dbReference type="Gene3D" id="3.40.50.1010">
    <property type="entry name" value="5'-nuclease"/>
    <property type="match status" value="1"/>
</dbReference>
<comment type="caution">
    <text evidence="8">The sequence shown here is derived from an EMBL/GenBank/DDBJ whole genome shotgun (WGS) entry which is preliminary data.</text>
</comment>
<evidence type="ECO:0000256" key="4">
    <source>
        <dbReference type="ARBA" id="ARBA00060839"/>
    </source>
</evidence>
<keyword evidence="2" id="KW-0804">Transcription</keyword>
<evidence type="ECO:0000259" key="7">
    <source>
        <dbReference type="SMART" id="SM00670"/>
    </source>
</evidence>
<feature type="region of interest" description="Disordered" evidence="6">
    <location>
        <begin position="1"/>
        <end position="37"/>
    </location>
</feature>
<comment type="subcellular location">
    <subcellularLocation>
        <location evidence="1">Nucleus</location>
    </subcellularLocation>
</comment>
<dbReference type="PANTHER" id="PTHR16161">
    <property type="entry name" value="TRANSCRIPTIONAL PROTEIN SWT1"/>
    <property type="match status" value="1"/>
</dbReference>
<feature type="domain" description="PIN" evidence="7">
    <location>
        <begin position="136"/>
        <end position="268"/>
    </location>
</feature>
<dbReference type="RefSeq" id="XP_041407389.1">
    <property type="nucleotide sequence ID" value="XM_041551455.1"/>
</dbReference>
<evidence type="ECO:0000256" key="3">
    <source>
        <dbReference type="ARBA" id="ARBA00023242"/>
    </source>
</evidence>
<name>A0A8H2VHA7_9SACH</name>
<dbReference type="SMART" id="SM00670">
    <property type="entry name" value="PINc"/>
    <property type="match status" value="1"/>
</dbReference>
<dbReference type="InterPro" id="IPR029060">
    <property type="entry name" value="PIN-like_dom_sf"/>
</dbReference>
<dbReference type="Pfam" id="PF13638">
    <property type="entry name" value="PIN_4"/>
    <property type="match status" value="1"/>
</dbReference>
<dbReference type="InterPro" id="IPR049014">
    <property type="entry name" value="SWT1_C"/>
</dbReference>
<evidence type="ECO:0000256" key="6">
    <source>
        <dbReference type="SAM" id="MobiDB-lite"/>
    </source>
</evidence>
<accession>A0A8H2VHA7</accession>
<organism evidence="8 9">
    <name type="scientific">Maudiozyma barnettii</name>
    <dbReference type="NCBI Taxonomy" id="61262"/>
    <lineage>
        <taxon>Eukaryota</taxon>
        <taxon>Fungi</taxon>
        <taxon>Dikarya</taxon>
        <taxon>Ascomycota</taxon>
        <taxon>Saccharomycotina</taxon>
        <taxon>Saccharomycetes</taxon>
        <taxon>Saccharomycetales</taxon>
        <taxon>Saccharomycetaceae</taxon>
        <taxon>Maudiozyma</taxon>
    </lineage>
</organism>
<dbReference type="GeneID" id="64858596"/>
<evidence type="ECO:0000256" key="5">
    <source>
        <dbReference type="ARBA" id="ARBA00074620"/>
    </source>
</evidence>
<dbReference type="PANTHER" id="PTHR16161:SF0">
    <property type="entry name" value="TRANSCRIPTIONAL PROTEIN SWT1"/>
    <property type="match status" value="1"/>
</dbReference>
<dbReference type="EMBL" id="CAEFZW010000006">
    <property type="protein sequence ID" value="CAB4255545.1"/>
    <property type="molecule type" value="Genomic_DNA"/>
</dbReference>
<dbReference type="AlphaFoldDB" id="A0A8H2VHA7"/>
<dbReference type="SUPFAM" id="SSF88723">
    <property type="entry name" value="PIN domain-like"/>
    <property type="match status" value="1"/>
</dbReference>
<dbReference type="Proteomes" id="UP000644660">
    <property type="component" value="Unassembled WGS sequence"/>
</dbReference>